<feature type="domain" description="Peptidase U32 collagenase" evidence="2">
    <location>
        <begin position="316"/>
        <end position="433"/>
    </location>
</feature>
<organism evidence="3 4">
    <name type="scientific">Eubacterium ramulus</name>
    <dbReference type="NCBI Taxonomy" id="39490"/>
    <lineage>
        <taxon>Bacteria</taxon>
        <taxon>Bacillati</taxon>
        <taxon>Bacillota</taxon>
        <taxon>Clostridia</taxon>
        <taxon>Eubacteriales</taxon>
        <taxon>Eubacteriaceae</taxon>
        <taxon>Eubacterium</taxon>
    </lineage>
</organism>
<dbReference type="PANTHER" id="PTHR30217:SF10">
    <property type="entry name" value="23S RRNA 5-HYDROXYCYTIDINE C2501 SYNTHASE"/>
    <property type="match status" value="1"/>
</dbReference>
<reference evidence="3 4" key="1">
    <citation type="submission" date="2014-09" db="EMBL/GenBank/DDBJ databases">
        <title>Butyrate-producing bacteria isolated from human gut.</title>
        <authorList>
            <person name="Zhang Q."/>
            <person name="Zhao L."/>
        </authorList>
    </citation>
    <scope>NUCLEOTIDE SEQUENCE [LARGE SCALE GENOMIC DNA]</scope>
    <source>
        <strain evidence="3 4">21</strain>
    </source>
</reference>
<dbReference type="PANTHER" id="PTHR30217">
    <property type="entry name" value="PEPTIDASE U32 FAMILY"/>
    <property type="match status" value="1"/>
</dbReference>
<dbReference type="InterPro" id="IPR001539">
    <property type="entry name" value="Peptidase_U32"/>
</dbReference>
<keyword evidence="4" id="KW-1185">Reference proteome</keyword>
<dbReference type="OrthoDB" id="9807498at2"/>
<evidence type="ECO:0000259" key="2">
    <source>
        <dbReference type="Pfam" id="PF12392"/>
    </source>
</evidence>
<comment type="caution">
    <text evidence="3">The sequence shown here is derived from an EMBL/GenBank/DDBJ whole genome shotgun (WGS) entry which is preliminary data.</text>
</comment>
<proteinExistence type="predicted"/>
<dbReference type="AlphaFoldDB" id="A0A2V1JSF3"/>
<accession>A0A2V1JSF3</accession>
<dbReference type="InterPro" id="IPR020988">
    <property type="entry name" value="Pept_U32_collagenase"/>
</dbReference>
<evidence type="ECO:0000256" key="1">
    <source>
        <dbReference type="SAM" id="MobiDB-lite"/>
    </source>
</evidence>
<dbReference type="PROSITE" id="PS01276">
    <property type="entry name" value="PEPTIDASE_U32"/>
    <property type="match status" value="1"/>
</dbReference>
<dbReference type="Pfam" id="PF01136">
    <property type="entry name" value="Peptidase_U32"/>
    <property type="match status" value="1"/>
</dbReference>
<dbReference type="Pfam" id="PF12392">
    <property type="entry name" value="DUF3656"/>
    <property type="match status" value="1"/>
</dbReference>
<name>A0A2V1JSF3_EUBRA</name>
<dbReference type="RefSeq" id="WP_109214415.1">
    <property type="nucleotide sequence ID" value="NZ_JRFU01000009.1"/>
</dbReference>
<dbReference type="EMBL" id="JRFU01000009">
    <property type="protein sequence ID" value="PWE87900.1"/>
    <property type="molecule type" value="Genomic_DNA"/>
</dbReference>
<dbReference type="InterPro" id="IPR051454">
    <property type="entry name" value="RNA/ubiquinone_mod_enzymes"/>
</dbReference>
<evidence type="ECO:0000313" key="3">
    <source>
        <dbReference type="EMBL" id="PWE87900.1"/>
    </source>
</evidence>
<protein>
    <recommendedName>
        <fullName evidence="2">Peptidase U32 collagenase domain-containing protein</fullName>
    </recommendedName>
</protein>
<evidence type="ECO:0000313" key="4">
    <source>
        <dbReference type="Proteomes" id="UP000245288"/>
    </source>
</evidence>
<dbReference type="Proteomes" id="UP000245288">
    <property type="component" value="Unassembled WGS sequence"/>
</dbReference>
<feature type="region of interest" description="Disordered" evidence="1">
    <location>
        <begin position="722"/>
        <end position="742"/>
    </location>
</feature>
<sequence>MRKHELLSPAGSLEICKAVLNAGADAVYLGGDKFGARAFAKNFTQNDIQEALDFAHMRGKKIFLTVNTLLKNKEIETELFSYLKPLYEHGLDAVIVQDYGVFQFVHRNFPELALHASTQMSVSNVSGAKFLVEHGAERIVTARELSRSEIRRIYDETGVEIESFIHGALCYCYSGQCLMSSMLGGRSGNRGRCAQPCRLAYQVTDERGNLLHKKEKYPLSPKDLCTISQLPQLCESGIYSFKIEGRMKKLEYAAGVTSIYRKYLDLYESCPEHYRVEDADMERLLAFGNRNGFTAGYYDMRNGRSMMTLTDSSHSSNEAKAAYQAPEETKVPVELKAVFHAGEPMQLEAALSVNDTEAESHSDKKVCVTGEIPGTAQNRPLSKDELRKRLSKTGDTPFYVQHLEIDLEDGLFVPVGQINELRRNALEQLQEAVLGSWRRNEVVTLKKRSTDGMRMKQNGAIGSGDKPMLNVWLTGSALQHLGAVLENQTIDMVTLEGFANLEAAVKEIHAAGKQAGYAFPYVLRENSEGLLRKQGSVLKQFDRIWVRSYDGIGFAREELYLPAEKLALDAGLYVFSNEAAVDFMADGFAGYTASMELNRKELDHMENKQAELMLYGYAPLMISAQCVYKNYASCIREQKKESGKQSQRLYLNDRYQKQFEVQRDCTHCYNVIYNSQPTYLLHHADEISGLDFGAHRIVFRNESAKQMHGILQQYEDAFRSGRKIQPPKEGTYTNGHFRRGVD</sequence>
<gene>
    <name evidence="3" type="ORF">LG34_00790</name>
</gene>